<keyword evidence="6" id="KW-1185">Reference proteome</keyword>
<evidence type="ECO:0000313" key="5">
    <source>
        <dbReference type="EMBL" id="TDG80208.1"/>
    </source>
</evidence>
<dbReference type="EMBL" id="PUFO01000012">
    <property type="protein sequence ID" value="TDG80208.1"/>
    <property type="molecule type" value="Genomic_DNA"/>
</dbReference>
<dbReference type="InterPro" id="IPR036390">
    <property type="entry name" value="WH_DNA-bd_sf"/>
</dbReference>
<dbReference type="PROSITE" id="PS51118">
    <property type="entry name" value="HTH_HXLR"/>
    <property type="match status" value="1"/>
</dbReference>
<keyword evidence="1" id="KW-0805">Transcription regulation</keyword>
<sequence length="125" mass="14379">MKTYHIGVEATLEVIGGKWKPIILCHLGNGPMRTGELRRAIPQITQKMLTQQLRELEENQIISRKVYQQVPPKVVYELTDYGRTLGDLLVRMSIWGEQRVAKLKADHQDVTLLNPKHDGYEMAQN</sequence>
<dbReference type="Proteomes" id="UP000294854">
    <property type="component" value="Unassembled WGS sequence"/>
</dbReference>
<dbReference type="AlphaFoldDB" id="A0A4R5NSM5"/>
<organism evidence="5 6">
    <name type="scientific">Secundilactobacillus malefermentans</name>
    <dbReference type="NCBI Taxonomy" id="176292"/>
    <lineage>
        <taxon>Bacteria</taxon>
        <taxon>Bacillati</taxon>
        <taxon>Bacillota</taxon>
        <taxon>Bacilli</taxon>
        <taxon>Lactobacillales</taxon>
        <taxon>Lactobacillaceae</taxon>
        <taxon>Secundilactobacillus</taxon>
    </lineage>
</organism>
<evidence type="ECO:0000256" key="3">
    <source>
        <dbReference type="ARBA" id="ARBA00023163"/>
    </source>
</evidence>
<proteinExistence type="predicted"/>
<name>A0A4R5NSM5_9LACO</name>
<dbReference type="PANTHER" id="PTHR33204:SF29">
    <property type="entry name" value="TRANSCRIPTIONAL REGULATOR"/>
    <property type="match status" value="1"/>
</dbReference>
<dbReference type="PANTHER" id="PTHR33204">
    <property type="entry name" value="TRANSCRIPTIONAL REGULATOR, MARR FAMILY"/>
    <property type="match status" value="1"/>
</dbReference>
<evidence type="ECO:0000313" key="6">
    <source>
        <dbReference type="Proteomes" id="UP000294854"/>
    </source>
</evidence>
<accession>A0A4R5NSM5</accession>
<reference evidence="5 6" key="1">
    <citation type="journal article" date="2019" name="Appl. Microbiol. Biotechnol.">
        <title>Uncovering carbohydrate metabolism through a genotype-phenotype association study of 56 lactic acid bacteria genomes.</title>
        <authorList>
            <person name="Buron-Moles G."/>
            <person name="Chailyan A."/>
            <person name="Dolejs I."/>
            <person name="Forster J."/>
            <person name="Miks M.H."/>
        </authorList>
    </citation>
    <scope>NUCLEOTIDE SEQUENCE [LARGE SCALE GENOMIC DNA]</scope>
    <source>
        <strain evidence="5 6">ATCC 49373</strain>
    </source>
</reference>
<dbReference type="InterPro" id="IPR002577">
    <property type="entry name" value="HTH_HxlR"/>
</dbReference>
<comment type="caution">
    <text evidence="5">The sequence shown here is derived from an EMBL/GenBank/DDBJ whole genome shotgun (WGS) entry which is preliminary data.</text>
</comment>
<dbReference type="OrthoDB" id="9791143at2"/>
<dbReference type="Gene3D" id="1.10.10.10">
    <property type="entry name" value="Winged helix-like DNA-binding domain superfamily/Winged helix DNA-binding domain"/>
    <property type="match status" value="1"/>
</dbReference>
<evidence type="ECO:0000259" key="4">
    <source>
        <dbReference type="PROSITE" id="PS51118"/>
    </source>
</evidence>
<evidence type="ECO:0000256" key="2">
    <source>
        <dbReference type="ARBA" id="ARBA00023125"/>
    </source>
</evidence>
<dbReference type="InterPro" id="IPR036388">
    <property type="entry name" value="WH-like_DNA-bd_sf"/>
</dbReference>
<evidence type="ECO:0000256" key="1">
    <source>
        <dbReference type="ARBA" id="ARBA00023015"/>
    </source>
</evidence>
<dbReference type="Pfam" id="PF01638">
    <property type="entry name" value="HxlR"/>
    <property type="match status" value="1"/>
</dbReference>
<dbReference type="RefSeq" id="WP_010619241.1">
    <property type="nucleotide sequence ID" value="NZ_CP042371.1"/>
</dbReference>
<dbReference type="GO" id="GO:0003677">
    <property type="term" value="F:DNA binding"/>
    <property type="evidence" value="ECO:0007669"/>
    <property type="project" value="UniProtKB-KW"/>
</dbReference>
<keyword evidence="3" id="KW-0804">Transcription</keyword>
<protein>
    <recommendedName>
        <fullName evidence="4">HTH hxlR-type domain-containing protein</fullName>
    </recommendedName>
</protein>
<dbReference type="SUPFAM" id="SSF46785">
    <property type="entry name" value="Winged helix' DNA-binding domain"/>
    <property type="match status" value="1"/>
</dbReference>
<keyword evidence="2" id="KW-0238">DNA-binding</keyword>
<gene>
    <name evidence="5" type="ORF">C5L31_001818</name>
</gene>
<feature type="domain" description="HTH hxlR-type" evidence="4">
    <location>
        <begin position="6"/>
        <end position="104"/>
    </location>
</feature>